<keyword evidence="1" id="KW-1133">Transmembrane helix</keyword>
<accession>A0A1R2AVR7</accession>
<feature type="transmembrane region" description="Helical" evidence="1">
    <location>
        <begin position="12"/>
        <end position="33"/>
    </location>
</feature>
<name>A0A1R2AVR7_9CILI</name>
<evidence type="ECO:0000313" key="2">
    <source>
        <dbReference type="EMBL" id="OMJ68624.1"/>
    </source>
</evidence>
<dbReference type="Proteomes" id="UP000187209">
    <property type="component" value="Unassembled WGS sequence"/>
</dbReference>
<proteinExistence type="predicted"/>
<keyword evidence="1" id="KW-0472">Membrane</keyword>
<keyword evidence="1" id="KW-0812">Transmembrane</keyword>
<protein>
    <submittedName>
        <fullName evidence="2">Uncharacterized protein</fullName>
    </submittedName>
</protein>
<comment type="caution">
    <text evidence="2">The sequence shown here is derived from an EMBL/GenBank/DDBJ whole genome shotgun (WGS) entry which is preliminary data.</text>
</comment>
<gene>
    <name evidence="2" type="ORF">SteCoe_33874</name>
</gene>
<evidence type="ECO:0000256" key="1">
    <source>
        <dbReference type="SAM" id="Phobius"/>
    </source>
</evidence>
<evidence type="ECO:0000313" key="3">
    <source>
        <dbReference type="Proteomes" id="UP000187209"/>
    </source>
</evidence>
<organism evidence="2 3">
    <name type="scientific">Stentor coeruleus</name>
    <dbReference type="NCBI Taxonomy" id="5963"/>
    <lineage>
        <taxon>Eukaryota</taxon>
        <taxon>Sar</taxon>
        <taxon>Alveolata</taxon>
        <taxon>Ciliophora</taxon>
        <taxon>Postciliodesmatophora</taxon>
        <taxon>Heterotrichea</taxon>
        <taxon>Heterotrichida</taxon>
        <taxon>Stentoridae</taxon>
        <taxon>Stentor</taxon>
    </lineage>
</organism>
<keyword evidence="3" id="KW-1185">Reference proteome</keyword>
<sequence length="156" mass="18358">MYYLTQEIGEGFGIALFIIMLCGNMYFVIYWLYFMFQAIIDLLSGFLPFVKKIVGKNDPYPQIILNEKKILQGVYKDHEEGVNRFTLIEKSHSETQKLSRLEGGENIHELYIAACKKYIDKGNFTFCEMSVEKDNSLDEEEFKKTDDDNFRVYNRI</sequence>
<dbReference type="EMBL" id="MPUH01001302">
    <property type="protein sequence ID" value="OMJ68624.1"/>
    <property type="molecule type" value="Genomic_DNA"/>
</dbReference>
<dbReference type="AlphaFoldDB" id="A0A1R2AVR7"/>
<reference evidence="2 3" key="1">
    <citation type="submission" date="2016-11" db="EMBL/GenBank/DDBJ databases">
        <title>The macronuclear genome of Stentor coeruleus: a giant cell with tiny introns.</title>
        <authorList>
            <person name="Slabodnick M."/>
            <person name="Ruby J.G."/>
            <person name="Reiff S.B."/>
            <person name="Swart E.C."/>
            <person name="Gosai S."/>
            <person name="Prabakaran S."/>
            <person name="Witkowska E."/>
            <person name="Larue G.E."/>
            <person name="Fisher S."/>
            <person name="Freeman R.M."/>
            <person name="Gunawardena J."/>
            <person name="Chu W."/>
            <person name="Stover N.A."/>
            <person name="Gregory B.D."/>
            <person name="Nowacki M."/>
            <person name="Derisi J."/>
            <person name="Roy S.W."/>
            <person name="Marshall W.F."/>
            <person name="Sood P."/>
        </authorList>
    </citation>
    <scope>NUCLEOTIDE SEQUENCE [LARGE SCALE GENOMIC DNA]</scope>
    <source>
        <strain evidence="2">WM001</strain>
    </source>
</reference>